<dbReference type="RefSeq" id="WP_084282904.1">
    <property type="nucleotide sequence ID" value="NZ_FWXJ01000003.1"/>
</dbReference>
<evidence type="ECO:0000313" key="7">
    <source>
        <dbReference type="EMBL" id="SMC37362.1"/>
    </source>
</evidence>
<evidence type="ECO:0000256" key="2">
    <source>
        <dbReference type="ARBA" id="ARBA00022679"/>
    </source>
</evidence>
<dbReference type="PROSITE" id="PS00815">
    <property type="entry name" value="AIPM_HOMOCIT_SYNTH_1"/>
    <property type="match status" value="1"/>
</dbReference>
<dbReference type="Proteomes" id="UP000192708">
    <property type="component" value="Unassembled WGS sequence"/>
</dbReference>
<accession>A0A1W1YMK7</accession>
<dbReference type="EMBL" id="FWXJ01000003">
    <property type="protein sequence ID" value="SMC37362.1"/>
    <property type="molecule type" value="Genomic_DNA"/>
</dbReference>
<keyword evidence="4 7" id="KW-0456">Lyase</keyword>
<dbReference type="Pfam" id="PF00682">
    <property type="entry name" value="HMGL-like"/>
    <property type="match status" value="1"/>
</dbReference>
<dbReference type="GO" id="GO:0006552">
    <property type="term" value="P:L-leucine catabolic process"/>
    <property type="evidence" value="ECO:0007669"/>
    <property type="project" value="TreeGrafter"/>
</dbReference>
<proteinExistence type="inferred from homology"/>
<dbReference type="AlphaFoldDB" id="A0A1W1YMK7"/>
<evidence type="ECO:0000313" key="8">
    <source>
        <dbReference type="Proteomes" id="UP000192708"/>
    </source>
</evidence>
<dbReference type="PANTHER" id="PTHR42738:SF7">
    <property type="entry name" value="HYDROXYMETHYLGLUTARYL-COA LYASE"/>
    <property type="match status" value="1"/>
</dbReference>
<dbReference type="OrthoDB" id="9784013at2"/>
<sequence length="359" mass="40341">MSNYPKVLITDETLRDGLQIERAGVTVTEKLELLNRMVDSGIKRMVVGAFVNPKWSPQMGDTYELVKQIEPRPDVKFFSLALNDRGRQERKAFTPPLSEEELPATHIHLCGVFIQRNTNKTLEDQERSWRLPIDRAVALGLKESAIGLSSGFGSNWTGKVSHEARMTALQMQYDAWQQAGVTVRRVDMADPMAWNTPTEVAKDIREIHKRFPTIDLFHLHFHNARGLALLSLYEALKLLKPTDTLIADTAIGGIGGCPYCGNGQATGMVATEDLVHLLQTLEIQTDIDLDKLIETSHRLSEVLGRPLHSQVSFNGPLPTKDTLYSEDVPVVFTFKEAQHFRLGESVYEGNARPWIKEVK</sequence>
<evidence type="ECO:0000256" key="5">
    <source>
        <dbReference type="RuleBase" id="RU003523"/>
    </source>
</evidence>
<comment type="similarity">
    <text evidence="5">Belongs to the alpha-IPM synthase/homocitrate synthase family.</text>
</comment>
<comment type="similarity">
    <text evidence="1">Belongs to the HMG-CoA lyase family.</text>
</comment>
<organism evidence="7 8">
    <name type="scientific">Polynucleobacter kasalickyi</name>
    <dbReference type="NCBI Taxonomy" id="1938817"/>
    <lineage>
        <taxon>Bacteria</taxon>
        <taxon>Pseudomonadati</taxon>
        <taxon>Pseudomonadota</taxon>
        <taxon>Betaproteobacteria</taxon>
        <taxon>Burkholderiales</taxon>
        <taxon>Burkholderiaceae</taxon>
        <taxon>Polynucleobacter</taxon>
    </lineage>
</organism>
<protein>
    <submittedName>
        <fullName evidence="7">Hydroxymethylglutaryl-CoA lyase</fullName>
    </submittedName>
</protein>
<feature type="domain" description="Pyruvate carboxyltransferase" evidence="6">
    <location>
        <begin position="7"/>
        <end position="293"/>
    </location>
</feature>
<keyword evidence="3" id="KW-0479">Metal-binding</keyword>
<keyword evidence="2 5" id="KW-0808">Transferase</keyword>
<dbReference type="GO" id="GO:0046912">
    <property type="term" value="F:acyltransferase activity, acyl groups converted into alkyl on transfer"/>
    <property type="evidence" value="ECO:0007669"/>
    <property type="project" value="InterPro"/>
</dbReference>
<evidence type="ECO:0000259" key="6">
    <source>
        <dbReference type="PROSITE" id="PS50991"/>
    </source>
</evidence>
<dbReference type="GO" id="GO:0046951">
    <property type="term" value="P:ketone body biosynthetic process"/>
    <property type="evidence" value="ECO:0007669"/>
    <property type="project" value="TreeGrafter"/>
</dbReference>
<dbReference type="GO" id="GO:0004419">
    <property type="term" value="F:hydroxymethylglutaryl-CoA lyase activity"/>
    <property type="evidence" value="ECO:0007669"/>
    <property type="project" value="TreeGrafter"/>
</dbReference>
<evidence type="ECO:0000256" key="3">
    <source>
        <dbReference type="ARBA" id="ARBA00022723"/>
    </source>
</evidence>
<reference evidence="7 8" key="1">
    <citation type="submission" date="2017-04" db="EMBL/GenBank/DDBJ databases">
        <authorList>
            <person name="Afonso C.L."/>
            <person name="Miller P.J."/>
            <person name="Scott M.A."/>
            <person name="Spackman E."/>
            <person name="Goraichik I."/>
            <person name="Dimitrov K.M."/>
            <person name="Suarez D.L."/>
            <person name="Swayne D.E."/>
        </authorList>
    </citation>
    <scope>NUCLEOTIDE SEQUENCE [LARGE SCALE GENOMIC DNA]</scope>
    <source>
        <strain evidence="7 8">VK13</strain>
    </source>
</reference>
<dbReference type="InterPro" id="IPR000891">
    <property type="entry name" value="PYR_CT"/>
</dbReference>
<dbReference type="InterPro" id="IPR002034">
    <property type="entry name" value="AIPM/Hcit_synth_CS"/>
</dbReference>
<gene>
    <name evidence="7" type="ORF">SAMN06296008_103190</name>
</gene>
<evidence type="ECO:0000256" key="1">
    <source>
        <dbReference type="ARBA" id="ARBA00009405"/>
    </source>
</evidence>
<evidence type="ECO:0000256" key="4">
    <source>
        <dbReference type="ARBA" id="ARBA00023239"/>
    </source>
</evidence>
<dbReference type="Gene3D" id="3.20.20.70">
    <property type="entry name" value="Aldolase class I"/>
    <property type="match status" value="1"/>
</dbReference>
<dbReference type="InterPro" id="IPR043594">
    <property type="entry name" value="HMGL"/>
</dbReference>
<keyword evidence="8" id="KW-1185">Reference proteome</keyword>
<dbReference type="GO" id="GO:0046872">
    <property type="term" value="F:metal ion binding"/>
    <property type="evidence" value="ECO:0007669"/>
    <property type="project" value="UniProtKB-KW"/>
</dbReference>
<dbReference type="PANTHER" id="PTHR42738">
    <property type="entry name" value="HYDROXYMETHYLGLUTARYL-COA LYASE"/>
    <property type="match status" value="1"/>
</dbReference>
<dbReference type="SUPFAM" id="SSF51569">
    <property type="entry name" value="Aldolase"/>
    <property type="match status" value="1"/>
</dbReference>
<dbReference type="PROSITE" id="PS50991">
    <property type="entry name" value="PYR_CT"/>
    <property type="match status" value="1"/>
</dbReference>
<dbReference type="STRING" id="1938817.SAMN06296008_103190"/>
<name>A0A1W1YMK7_9BURK</name>
<dbReference type="InterPro" id="IPR013785">
    <property type="entry name" value="Aldolase_TIM"/>
</dbReference>